<protein>
    <recommendedName>
        <fullName evidence="3">Lipoprotein</fullName>
    </recommendedName>
</protein>
<dbReference type="RefSeq" id="WP_250591179.1">
    <property type="nucleotide sequence ID" value="NZ_JAMLJM010000001.1"/>
</dbReference>
<dbReference type="Proteomes" id="UP001317191">
    <property type="component" value="Unassembled WGS sequence"/>
</dbReference>
<evidence type="ECO:0000313" key="1">
    <source>
        <dbReference type="EMBL" id="MCL9808237.1"/>
    </source>
</evidence>
<sequence length="181" mass="20442">MKKKLLPIYLGLTMLISVIGLVACSNEDSFKSQKVETKTTLVFNSLTKEFYGIKDKNLNEANNQVYEFVQKFESDSNMPSFESSDDLKEYITKNPEKASGEYNFYINGEVVYKVSIAKGIKINEIIFPISDNGRYGCSYEGVRRCAVDRIQSMNWYDTWGCIAAGMACVMDNMISCGIDIC</sequence>
<evidence type="ECO:0008006" key="3">
    <source>
        <dbReference type="Google" id="ProtNLM"/>
    </source>
</evidence>
<organism evidence="1 2">
    <name type="scientific">Flavobacterium luminosum</name>
    <dbReference type="NCBI Taxonomy" id="2949086"/>
    <lineage>
        <taxon>Bacteria</taxon>
        <taxon>Pseudomonadati</taxon>
        <taxon>Bacteroidota</taxon>
        <taxon>Flavobacteriia</taxon>
        <taxon>Flavobacteriales</taxon>
        <taxon>Flavobacteriaceae</taxon>
        <taxon>Flavobacterium</taxon>
    </lineage>
</organism>
<reference evidence="1 2" key="1">
    <citation type="submission" date="2022-05" db="EMBL/GenBank/DDBJ databases">
        <title>Flavobacterium sp., isolated from activated sludge.</title>
        <authorList>
            <person name="Ran Q."/>
        </authorList>
    </citation>
    <scope>NUCLEOTIDE SEQUENCE [LARGE SCALE GENOMIC DNA]</scope>
    <source>
        <strain evidence="1 2">HXWNR70</strain>
    </source>
</reference>
<keyword evidence="2" id="KW-1185">Reference proteome</keyword>
<gene>
    <name evidence="1" type="ORF">NAT50_02595</name>
</gene>
<proteinExistence type="predicted"/>
<comment type="caution">
    <text evidence="1">The sequence shown here is derived from an EMBL/GenBank/DDBJ whole genome shotgun (WGS) entry which is preliminary data.</text>
</comment>
<dbReference type="PROSITE" id="PS51257">
    <property type="entry name" value="PROKAR_LIPOPROTEIN"/>
    <property type="match status" value="1"/>
</dbReference>
<name>A0ABT0TL99_9FLAO</name>
<dbReference type="EMBL" id="JAMLJM010000001">
    <property type="protein sequence ID" value="MCL9808237.1"/>
    <property type="molecule type" value="Genomic_DNA"/>
</dbReference>
<accession>A0ABT0TL99</accession>
<evidence type="ECO:0000313" key="2">
    <source>
        <dbReference type="Proteomes" id="UP001317191"/>
    </source>
</evidence>